<dbReference type="AlphaFoldDB" id="A0A831SRI3"/>
<name>A0A831SRI3_PROAE</name>
<sequence>MSGEKRTILDHTNQEQKHESCNTIDGVGKDVESVGTTIKDTTSENK</sequence>
<comment type="caution">
    <text evidence="2">The sequence shown here is derived from an EMBL/GenBank/DDBJ whole genome shotgun (WGS) entry which is preliminary data.</text>
</comment>
<protein>
    <submittedName>
        <fullName evidence="2">Entericidin A/B family lipoprotein</fullName>
    </submittedName>
</protein>
<proteinExistence type="predicted"/>
<evidence type="ECO:0000256" key="1">
    <source>
        <dbReference type="SAM" id="MobiDB-lite"/>
    </source>
</evidence>
<reference evidence="2" key="1">
    <citation type="journal article" date="2020" name="mSystems">
        <title>Genome- and Community-Level Interaction Insights into Carbon Utilization and Element Cycling Functions of Hydrothermarchaeota in Hydrothermal Sediment.</title>
        <authorList>
            <person name="Zhou Z."/>
            <person name="Liu Y."/>
            <person name="Xu W."/>
            <person name="Pan J."/>
            <person name="Luo Z.H."/>
            <person name="Li M."/>
        </authorList>
    </citation>
    <scope>NUCLEOTIDE SEQUENCE [LARGE SCALE GENOMIC DNA]</scope>
    <source>
        <strain evidence="2">SpSt-1181</strain>
    </source>
</reference>
<feature type="compositionally biased region" description="Basic and acidic residues" evidence="1">
    <location>
        <begin position="1"/>
        <end position="20"/>
    </location>
</feature>
<dbReference type="EMBL" id="DSBW01000170">
    <property type="protein sequence ID" value="HED31576.1"/>
    <property type="molecule type" value="Genomic_DNA"/>
</dbReference>
<dbReference type="Proteomes" id="UP000886335">
    <property type="component" value="Unassembled WGS sequence"/>
</dbReference>
<accession>A0A831SRI3</accession>
<keyword evidence="2" id="KW-0449">Lipoprotein</keyword>
<feature type="region of interest" description="Disordered" evidence="1">
    <location>
        <begin position="1"/>
        <end position="46"/>
    </location>
</feature>
<gene>
    <name evidence="2" type="ORF">ENN50_07835</name>
</gene>
<evidence type="ECO:0000313" key="2">
    <source>
        <dbReference type="EMBL" id="HED31576.1"/>
    </source>
</evidence>
<organism evidence="2">
    <name type="scientific">Prosthecochloris aestuarii</name>
    <dbReference type="NCBI Taxonomy" id="1102"/>
    <lineage>
        <taxon>Bacteria</taxon>
        <taxon>Pseudomonadati</taxon>
        <taxon>Chlorobiota</taxon>
        <taxon>Chlorobiia</taxon>
        <taxon>Chlorobiales</taxon>
        <taxon>Chlorobiaceae</taxon>
        <taxon>Prosthecochloris</taxon>
    </lineage>
</organism>